<feature type="transmembrane region" description="Helical" evidence="8">
    <location>
        <begin position="171"/>
        <end position="193"/>
    </location>
</feature>
<gene>
    <name evidence="9" type="ORF">BFF78_13985</name>
</gene>
<dbReference type="GO" id="GO:0005886">
    <property type="term" value="C:plasma membrane"/>
    <property type="evidence" value="ECO:0007669"/>
    <property type="project" value="UniProtKB-SubCell"/>
</dbReference>
<keyword evidence="2" id="KW-0813">Transport</keyword>
<dbReference type="GO" id="GO:0070778">
    <property type="term" value="P:L-aspartate transmembrane transport"/>
    <property type="evidence" value="ECO:0007669"/>
    <property type="project" value="TreeGrafter"/>
</dbReference>
<feature type="transmembrane region" description="Helical" evidence="8">
    <location>
        <begin position="100"/>
        <end position="123"/>
    </location>
</feature>
<dbReference type="KEGG" id="spun:BFF78_13985"/>
<protein>
    <submittedName>
        <fullName evidence="9">C4-dicarboxylate transporter DctA</fullName>
    </submittedName>
</protein>
<feature type="transmembrane region" description="Helical" evidence="8">
    <location>
        <begin position="240"/>
        <end position="267"/>
    </location>
</feature>
<keyword evidence="10" id="KW-1185">Reference proteome</keyword>
<dbReference type="PRINTS" id="PR00173">
    <property type="entry name" value="EDTRNSPORT"/>
</dbReference>
<dbReference type="GO" id="GO:0015138">
    <property type="term" value="F:fumarate transmembrane transporter activity"/>
    <property type="evidence" value="ECO:0007669"/>
    <property type="project" value="TreeGrafter"/>
</dbReference>
<dbReference type="FunFam" id="1.10.3860.10:FF:000001">
    <property type="entry name" value="C4-dicarboxylate transport protein"/>
    <property type="match status" value="1"/>
</dbReference>
<accession>A0A1D7YN88</accession>
<dbReference type="PANTHER" id="PTHR42865:SF1">
    <property type="entry name" value="AEROBIC C4-DICARBOXYLATE TRANSPORT PROTEIN"/>
    <property type="match status" value="1"/>
</dbReference>
<dbReference type="AlphaFoldDB" id="A0A1D7YN88"/>
<organism evidence="9 10">
    <name type="scientific">Streptomyces fodineus</name>
    <dbReference type="NCBI Taxonomy" id="1904616"/>
    <lineage>
        <taxon>Bacteria</taxon>
        <taxon>Bacillati</taxon>
        <taxon>Actinomycetota</taxon>
        <taxon>Actinomycetes</taxon>
        <taxon>Kitasatosporales</taxon>
        <taxon>Streptomycetaceae</taxon>
        <taxon>Streptomyces</taxon>
    </lineage>
</organism>
<feature type="transmembrane region" description="Helical" evidence="8">
    <location>
        <begin position="32"/>
        <end position="51"/>
    </location>
</feature>
<dbReference type="EMBL" id="CP017248">
    <property type="protein sequence ID" value="AOR37065.1"/>
    <property type="molecule type" value="Genomic_DNA"/>
</dbReference>
<keyword evidence="3" id="KW-1003">Cell membrane</keyword>
<dbReference type="GO" id="GO:0015366">
    <property type="term" value="F:malate:proton symporter activity"/>
    <property type="evidence" value="ECO:0007669"/>
    <property type="project" value="TreeGrafter"/>
</dbReference>
<evidence type="ECO:0000256" key="7">
    <source>
        <dbReference type="ARBA" id="ARBA00023136"/>
    </source>
</evidence>
<keyword evidence="5" id="KW-0769">Symport</keyword>
<evidence type="ECO:0000256" key="5">
    <source>
        <dbReference type="ARBA" id="ARBA00022847"/>
    </source>
</evidence>
<dbReference type="SUPFAM" id="SSF118215">
    <property type="entry name" value="Proton glutamate symport protein"/>
    <property type="match status" value="1"/>
</dbReference>
<feature type="transmembrane region" description="Helical" evidence="8">
    <location>
        <begin position="71"/>
        <end position="88"/>
    </location>
</feature>
<dbReference type="RefSeq" id="WP_069783559.1">
    <property type="nucleotide sequence ID" value="NZ_CP017248.1"/>
</dbReference>
<evidence type="ECO:0000313" key="10">
    <source>
        <dbReference type="Proteomes" id="UP000094960"/>
    </source>
</evidence>
<keyword evidence="6 8" id="KW-1133">Transmembrane helix</keyword>
<feature type="transmembrane region" description="Helical" evidence="8">
    <location>
        <begin position="205"/>
        <end position="228"/>
    </location>
</feature>
<evidence type="ECO:0000256" key="2">
    <source>
        <dbReference type="ARBA" id="ARBA00022448"/>
    </source>
</evidence>
<dbReference type="Proteomes" id="UP000094960">
    <property type="component" value="Chromosome"/>
</dbReference>
<reference evidence="10" key="1">
    <citation type="submission" date="2016-09" db="EMBL/GenBank/DDBJ databases">
        <title>Streptomyces puniciscabiei strain:TW1S1 Genome sequencing and assembly.</title>
        <authorList>
            <person name="Kim M.-K."/>
            <person name="Kim S.B."/>
        </authorList>
    </citation>
    <scope>NUCLEOTIDE SEQUENCE [LARGE SCALE GENOMIC DNA]</scope>
    <source>
        <strain evidence="10">TW1S1</strain>
    </source>
</reference>
<evidence type="ECO:0000256" key="1">
    <source>
        <dbReference type="ARBA" id="ARBA00004651"/>
    </source>
</evidence>
<evidence type="ECO:0000256" key="8">
    <source>
        <dbReference type="SAM" id="Phobius"/>
    </source>
</evidence>
<dbReference type="Gene3D" id="1.10.3860.10">
    <property type="entry name" value="Sodium:dicarboxylate symporter"/>
    <property type="match status" value="1"/>
</dbReference>
<dbReference type="GO" id="GO:0015141">
    <property type="term" value="F:succinate transmembrane transporter activity"/>
    <property type="evidence" value="ECO:0007669"/>
    <property type="project" value="TreeGrafter"/>
</dbReference>
<evidence type="ECO:0000256" key="3">
    <source>
        <dbReference type="ARBA" id="ARBA00022475"/>
    </source>
</evidence>
<sequence length="469" mass="48962">MPTKTSRRAAVAASTPDTAPAVPRVKRDRTHYLYIAVIVAVALGIAVGLIWPDAAVQLKPLGTGFVNLIKMMISPIIFCTIVLGIGSVRKAAKVGAVGGIALGYFLVMSLVALGIGLVVGNVLHPGDGLHLTNAMRQSGHAQVSTEALPPVAFVLSIIPTTFVSAFTGDQVLQTLLVALLAGFALQAMGPVGQPVLRGVEHIQRLVFRILSMVMWAAPIGAFGAIAAVTGSAGLDALKSLAVLMLGFYVTCALFVFVVLGAMVRIVAGLNVFSLFKYLAREFLLILSTSSSESALPRLIAKMEHLGVSKPVVGITVPTGYSFNLDGTMIYMTMASLYIADALGTPMSVGEQIPLLLFLLLASKGAAGVSGAGLATLAGGLQSHKPALVDGVGLIVGIDRFMSEARALTNFAGNAVATVLVGTWTKEIDKVRVRQVLAGELPFDETTLMDEHQGTVTGVPEPREEELAKA</sequence>
<keyword evidence="4 8" id="KW-0812">Transmembrane</keyword>
<evidence type="ECO:0000313" key="9">
    <source>
        <dbReference type="EMBL" id="AOR37065.1"/>
    </source>
</evidence>
<proteinExistence type="predicted"/>
<comment type="subcellular location">
    <subcellularLocation>
        <location evidence="1">Cell membrane</location>
        <topology evidence="1">Multi-pass membrane protein</topology>
    </subcellularLocation>
</comment>
<dbReference type="InterPro" id="IPR001991">
    <property type="entry name" value="Na-dicarboxylate_symporter"/>
</dbReference>
<dbReference type="PANTHER" id="PTHR42865">
    <property type="entry name" value="PROTON/GLUTAMATE-ASPARTATE SYMPORTER"/>
    <property type="match status" value="1"/>
</dbReference>
<evidence type="ECO:0000256" key="4">
    <source>
        <dbReference type="ARBA" id="ARBA00022692"/>
    </source>
</evidence>
<dbReference type="InterPro" id="IPR036458">
    <property type="entry name" value="Na:dicarbo_symporter_sf"/>
</dbReference>
<name>A0A1D7YN88_9ACTN</name>
<dbReference type="Pfam" id="PF00375">
    <property type="entry name" value="SDF"/>
    <property type="match status" value="1"/>
</dbReference>
<evidence type="ECO:0000256" key="6">
    <source>
        <dbReference type="ARBA" id="ARBA00022989"/>
    </source>
</evidence>
<keyword evidence="7 8" id="KW-0472">Membrane</keyword>